<dbReference type="GeneID" id="87105486"/>
<dbReference type="Proteomes" id="UP000001416">
    <property type="component" value="Chromosome"/>
</dbReference>
<evidence type="ECO:0000313" key="4">
    <source>
        <dbReference type="Proteomes" id="UP000001416"/>
    </source>
</evidence>
<keyword evidence="2" id="KW-0732">Signal</keyword>
<feature type="signal peptide" evidence="2">
    <location>
        <begin position="1"/>
        <end position="25"/>
    </location>
</feature>
<dbReference type="HOGENOM" id="CLU_1265835_0_0_4"/>
<dbReference type="KEGG" id="neu:NE2354"/>
<dbReference type="RefSeq" id="WP_011112834.1">
    <property type="nucleotide sequence ID" value="NC_004757.1"/>
</dbReference>
<reference evidence="3 4" key="1">
    <citation type="journal article" date="2003" name="J. Bacteriol.">
        <title>Complete genome sequence of the ammonia-oxidizing bacterium and obligate chemolithoautotroph Nitrosomonas europaea.</title>
        <authorList>
            <person name="Chain P."/>
            <person name="Lamerdin J."/>
            <person name="Larimer F."/>
            <person name="Regala W."/>
            <person name="Land M."/>
            <person name="Hauser L."/>
            <person name="Hooper A."/>
            <person name="Klotz M."/>
            <person name="Norton J."/>
            <person name="Sayavedra-Soto L."/>
            <person name="Arciero D."/>
            <person name="Hommes N."/>
            <person name="Whittaker M."/>
            <person name="Arp D."/>
        </authorList>
    </citation>
    <scope>NUCLEOTIDE SEQUENCE [LARGE SCALE GENOMIC DNA]</scope>
    <source>
        <strain evidence="4">ATCC 19718 / CIP 103999 / KCTC 2705 / NBRC 14298</strain>
    </source>
</reference>
<organism evidence="3 4">
    <name type="scientific">Nitrosomonas europaea (strain ATCC 19718 / CIP 103999 / KCTC 2705 / NBRC 14298)</name>
    <dbReference type="NCBI Taxonomy" id="228410"/>
    <lineage>
        <taxon>Bacteria</taxon>
        <taxon>Pseudomonadati</taxon>
        <taxon>Pseudomonadota</taxon>
        <taxon>Betaproteobacteria</taxon>
        <taxon>Nitrosomonadales</taxon>
        <taxon>Nitrosomonadaceae</taxon>
        <taxon>Nitrosomonas</taxon>
    </lineage>
</organism>
<protein>
    <submittedName>
        <fullName evidence="3">Uncharacterized protein</fullName>
    </submittedName>
</protein>
<dbReference type="EMBL" id="AL954747">
    <property type="protein sequence ID" value="CAD86266.1"/>
    <property type="molecule type" value="Genomic_DNA"/>
</dbReference>
<keyword evidence="4" id="KW-1185">Reference proteome</keyword>
<evidence type="ECO:0000313" key="3">
    <source>
        <dbReference type="EMBL" id="CAD86266.1"/>
    </source>
</evidence>
<accession>Q82SH2</accession>
<dbReference type="OrthoDB" id="8549699at2"/>
<evidence type="ECO:0000256" key="1">
    <source>
        <dbReference type="SAM" id="MobiDB-lite"/>
    </source>
</evidence>
<gene>
    <name evidence="3" type="ordered locus">NE2354</name>
</gene>
<evidence type="ECO:0000256" key="2">
    <source>
        <dbReference type="SAM" id="SignalP"/>
    </source>
</evidence>
<dbReference type="AlphaFoldDB" id="Q82SH2"/>
<sequence length="221" mass="24238">MSGYMARIFCKKAMLLLLLTGTGIAGHIPVSDARQVAEAIGADTFTGYQEIRDRRKSRPAAVLSSTEAGQDNSELKKPPYRRTRSTDAAAAFIPPQLLAPGRCGIVDRIEFVMQPYYGDPGRVDTFIPGMAAIPYGQHGEKLFYADVAVAGSSGYFPPHKNIVEPVYFKIGLLADDGHYHVMTQRTPPQFQTGETVRLGHSGFLEKADCVMPEPDQHRPGR</sequence>
<proteinExistence type="predicted"/>
<feature type="region of interest" description="Disordered" evidence="1">
    <location>
        <begin position="56"/>
        <end position="81"/>
    </location>
</feature>
<feature type="compositionally biased region" description="Polar residues" evidence="1">
    <location>
        <begin position="63"/>
        <end position="72"/>
    </location>
</feature>
<name>Q82SH2_NITEU</name>
<feature type="chain" id="PRO_5004298947" evidence="2">
    <location>
        <begin position="26"/>
        <end position="221"/>
    </location>
</feature>
<dbReference type="eggNOG" id="ENOG5030Y7F">
    <property type="taxonomic scope" value="Bacteria"/>
</dbReference>